<feature type="transmembrane region" description="Helical" evidence="7">
    <location>
        <begin position="206"/>
        <end position="227"/>
    </location>
</feature>
<keyword evidence="9" id="KW-0012">Acyltransferase</keyword>
<keyword evidence="10" id="KW-1185">Reference proteome</keyword>
<feature type="transmembrane region" description="Helical" evidence="7">
    <location>
        <begin position="267"/>
        <end position="286"/>
    </location>
</feature>
<evidence type="ECO:0000259" key="8">
    <source>
        <dbReference type="Pfam" id="PF01757"/>
    </source>
</evidence>
<feature type="transmembrane region" description="Helical" evidence="7">
    <location>
        <begin position="337"/>
        <end position="360"/>
    </location>
</feature>
<dbReference type="Proteomes" id="UP000681414">
    <property type="component" value="Unassembled WGS sequence"/>
</dbReference>
<evidence type="ECO:0000256" key="4">
    <source>
        <dbReference type="ARBA" id="ARBA00022692"/>
    </source>
</evidence>
<sequence>MLVTIFKITDGVIIIVDRIHSIDFMKGISIFIVVYFHTMLFDGNQINRLNIWLLLFPRFVIPFFFIASGFFLGINIKKRLNYTKYFKGYILKLVKVFVVWYFIYLIYDCVVNLLLAIHMGLEIKSEIARYFLSIPKLGVLYYGMGNTSYHLWFLTALIWSMIILFLFIKLKKLHLLLVISLLLNIIGLFGQTYSGIFHLPLDTRDALFFGLFYTTLGCYIAFNFEKVKQLIAKVKAKTIIYLFILATILQAAESVITRIWLDGTKGGMGYYLSTIPLTVFLFLLLIKNKNFGHQSIISWIGKNAIGIYVAHMGFISIFNLALQFFDIEWLRKSLLFNFFLALVILILSYYFFVFFMKFGYKMIFMYRKMLSTGRVKLFGS</sequence>
<feature type="transmembrane region" description="Helical" evidence="7">
    <location>
        <begin position="53"/>
        <end position="76"/>
    </location>
</feature>
<evidence type="ECO:0000256" key="2">
    <source>
        <dbReference type="ARBA" id="ARBA00007400"/>
    </source>
</evidence>
<dbReference type="PANTHER" id="PTHR40074">
    <property type="entry name" value="O-ACETYLTRANSFERASE WECH"/>
    <property type="match status" value="1"/>
</dbReference>
<evidence type="ECO:0000256" key="5">
    <source>
        <dbReference type="ARBA" id="ARBA00022989"/>
    </source>
</evidence>
<dbReference type="GO" id="GO:0009246">
    <property type="term" value="P:enterobacterial common antigen biosynthetic process"/>
    <property type="evidence" value="ECO:0007669"/>
    <property type="project" value="TreeGrafter"/>
</dbReference>
<keyword evidence="5 7" id="KW-1133">Transmembrane helix</keyword>
<evidence type="ECO:0000313" key="10">
    <source>
        <dbReference type="Proteomes" id="UP000681414"/>
    </source>
</evidence>
<dbReference type="Pfam" id="PF01757">
    <property type="entry name" value="Acyl_transf_3"/>
    <property type="match status" value="1"/>
</dbReference>
<feature type="transmembrane region" description="Helical" evidence="7">
    <location>
        <begin position="150"/>
        <end position="168"/>
    </location>
</feature>
<evidence type="ECO:0000313" key="9">
    <source>
        <dbReference type="EMBL" id="MBS4197603.1"/>
    </source>
</evidence>
<feature type="transmembrane region" description="Helical" evidence="7">
    <location>
        <begin position="239"/>
        <end position="261"/>
    </location>
</feature>
<dbReference type="GO" id="GO:0016413">
    <property type="term" value="F:O-acetyltransferase activity"/>
    <property type="evidence" value="ECO:0007669"/>
    <property type="project" value="TreeGrafter"/>
</dbReference>
<feature type="transmembrane region" description="Helical" evidence="7">
    <location>
        <begin position="24"/>
        <end position="41"/>
    </location>
</feature>
<evidence type="ECO:0000256" key="3">
    <source>
        <dbReference type="ARBA" id="ARBA00022475"/>
    </source>
</evidence>
<name>A0A942THA9_9BACI</name>
<accession>A0A942THA9</accession>
<feature type="domain" description="Acyltransferase 3" evidence="8">
    <location>
        <begin position="19"/>
        <end position="351"/>
    </location>
</feature>
<keyword evidence="6 7" id="KW-0472">Membrane</keyword>
<dbReference type="GO" id="GO:0005886">
    <property type="term" value="C:plasma membrane"/>
    <property type="evidence" value="ECO:0007669"/>
    <property type="project" value="UniProtKB-SubCell"/>
</dbReference>
<comment type="caution">
    <text evidence="9">The sequence shown here is derived from an EMBL/GenBank/DDBJ whole genome shotgun (WGS) entry which is preliminary data.</text>
</comment>
<protein>
    <submittedName>
        <fullName evidence="9">Acyltransferase</fullName>
    </submittedName>
</protein>
<dbReference type="PANTHER" id="PTHR40074:SF2">
    <property type="entry name" value="O-ACETYLTRANSFERASE WECH"/>
    <property type="match status" value="1"/>
</dbReference>
<feature type="transmembrane region" description="Helical" evidence="7">
    <location>
        <begin position="175"/>
        <end position="194"/>
    </location>
</feature>
<keyword evidence="4 7" id="KW-0812">Transmembrane</keyword>
<gene>
    <name evidence="9" type="ORF">KHA97_21385</name>
</gene>
<evidence type="ECO:0000256" key="1">
    <source>
        <dbReference type="ARBA" id="ARBA00004651"/>
    </source>
</evidence>
<proteinExistence type="inferred from homology"/>
<dbReference type="AlphaFoldDB" id="A0A942THA9"/>
<evidence type="ECO:0000256" key="7">
    <source>
        <dbReference type="SAM" id="Phobius"/>
    </source>
</evidence>
<feature type="transmembrane region" description="Helical" evidence="7">
    <location>
        <begin position="96"/>
        <end position="115"/>
    </location>
</feature>
<dbReference type="RefSeq" id="WP_213126817.1">
    <property type="nucleotide sequence ID" value="NZ_JAGYPG010000004.1"/>
</dbReference>
<evidence type="ECO:0000256" key="6">
    <source>
        <dbReference type="ARBA" id="ARBA00023136"/>
    </source>
</evidence>
<dbReference type="InterPro" id="IPR002656">
    <property type="entry name" value="Acyl_transf_3_dom"/>
</dbReference>
<keyword evidence="3" id="KW-1003">Cell membrane</keyword>
<keyword evidence="9" id="KW-0808">Transferase</keyword>
<organism evidence="9 10">
    <name type="scientific">Lederbergia citri</name>
    <dbReference type="NCBI Taxonomy" id="2833580"/>
    <lineage>
        <taxon>Bacteria</taxon>
        <taxon>Bacillati</taxon>
        <taxon>Bacillota</taxon>
        <taxon>Bacilli</taxon>
        <taxon>Bacillales</taxon>
        <taxon>Bacillaceae</taxon>
        <taxon>Lederbergia</taxon>
    </lineage>
</organism>
<dbReference type="EMBL" id="JAGYPG010000004">
    <property type="protein sequence ID" value="MBS4197603.1"/>
    <property type="molecule type" value="Genomic_DNA"/>
</dbReference>
<comment type="similarity">
    <text evidence="2">Belongs to the acyltransferase 3 family.</text>
</comment>
<feature type="transmembrane region" description="Helical" evidence="7">
    <location>
        <begin position="307"/>
        <end position="325"/>
    </location>
</feature>
<comment type="subcellular location">
    <subcellularLocation>
        <location evidence="1">Cell membrane</location>
        <topology evidence="1">Multi-pass membrane protein</topology>
    </subcellularLocation>
</comment>
<reference evidence="9 10" key="1">
    <citation type="submission" date="2021-05" db="EMBL/GenBank/DDBJ databases">
        <title>Novel Bacillus species.</title>
        <authorList>
            <person name="Liu G."/>
        </authorList>
    </citation>
    <scope>NUCLEOTIDE SEQUENCE [LARGE SCALE GENOMIC DNA]</scope>
    <source>
        <strain evidence="10">FJAT-49780</strain>
    </source>
</reference>